<protein>
    <recommendedName>
        <fullName evidence="3">long-chain-fatty-acid--CoA ligase</fullName>
        <ecNumber evidence="3">6.2.1.3</ecNumber>
    </recommendedName>
</protein>
<evidence type="ECO:0000313" key="6">
    <source>
        <dbReference type="Proteomes" id="UP001152795"/>
    </source>
</evidence>
<evidence type="ECO:0000256" key="2">
    <source>
        <dbReference type="ARBA" id="ARBA00022832"/>
    </source>
</evidence>
<dbReference type="SUPFAM" id="SSF56801">
    <property type="entry name" value="Acetyl-CoA synthetase-like"/>
    <property type="match status" value="1"/>
</dbReference>
<dbReference type="GO" id="GO:0005783">
    <property type="term" value="C:endoplasmic reticulum"/>
    <property type="evidence" value="ECO:0007669"/>
    <property type="project" value="TreeGrafter"/>
</dbReference>
<sequence length="266" mass="28970">MPQYKRPRAEQIAVGIGVCAAVCGTAYCLHKYIFTPPSLLMAEETAKMDIEHQAIDVPDIPGAKRSAFCEELLDSYDGITTAYEAYLRGAEISGDKQCLGTNLNGSYSWITYNEVLQKAADLGSGILELGYQPCPETFVGIYASNKAEWVLTDVACLTYSMVSVPLYDSLGADACTYIINHAEISVVVCDGNKLPVLLEKADQCPKLKHIIKIGDVSEEDEQNAGKFGITIKSFKDMEELGHNNPKEKSPGKPEDVFTVCFTSGTT</sequence>
<gene>
    <name evidence="5" type="ORF">PACLA_8A033556</name>
</gene>
<accession>A0A6S7H9P7</accession>
<dbReference type="Proteomes" id="UP001152795">
    <property type="component" value="Unassembled WGS sequence"/>
</dbReference>
<feature type="domain" description="AMP-dependent synthetase/ligase" evidence="4">
    <location>
        <begin position="95"/>
        <end position="266"/>
    </location>
</feature>
<dbReference type="GO" id="GO:0004467">
    <property type="term" value="F:long-chain fatty acid-CoA ligase activity"/>
    <property type="evidence" value="ECO:0007669"/>
    <property type="project" value="UniProtKB-EC"/>
</dbReference>
<reference evidence="5" key="1">
    <citation type="submission" date="2020-04" db="EMBL/GenBank/DDBJ databases">
        <authorList>
            <person name="Alioto T."/>
            <person name="Alioto T."/>
            <person name="Gomez Garrido J."/>
        </authorList>
    </citation>
    <scope>NUCLEOTIDE SEQUENCE</scope>
    <source>
        <strain evidence="5">A484AB</strain>
    </source>
</reference>
<evidence type="ECO:0000256" key="1">
    <source>
        <dbReference type="ARBA" id="ARBA00022598"/>
    </source>
</evidence>
<proteinExistence type="predicted"/>
<dbReference type="GO" id="GO:0016020">
    <property type="term" value="C:membrane"/>
    <property type="evidence" value="ECO:0007669"/>
    <property type="project" value="TreeGrafter"/>
</dbReference>
<dbReference type="OrthoDB" id="5949690at2759"/>
<dbReference type="AlphaFoldDB" id="A0A6S7H9P7"/>
<feature type="non-terminal residue" evidence="5">
    <location>
        <position position="1"/>
    </location>
</feature>
<dbReference type="Gene3D" id="3.40.50.12780">
    <property type="entry name" value="N-terminal domain of ligase-like"/>
    <property type="match status" value="1"/>
</dbReference>
<dbReference type="InterPro" id="IPR000873">
    <property type="entry name" value="AMP-dep_synth/lig_dom"/>
</dbReference>
<comment type="caution">
    <text evidence="5">The sequence shown here is derived from an EMBL/GenBank/DDBJ whole genome shotgun (WGS) entry which is preliminary data.</text>
</comment>
<evidence type="ECO:0000256" key="3">
    <source>
        <dbReference type="ARBA" id="ARBA00026121"/>
    </source>
</evidence>
<dbReference type="PANTHER" id="PTHR43272">
    <property type="entry name" value="LONG-CHAIN-FATTY-ACID--COA LIGASE"/>
    <property type="match status" value="1"/>
</dbReference>
<keyword evidence="2" id="KW-0443">Lipid metabolism</keyword>
<organism evidence="5 6">
    <name type="scientific">Paramuricea clavata</name>
    <name type="common">Red gorgonian</name>
    <name type="synonym">Violescent sea-whip</name>
    <dbReference type="NCBI Taxonomy" id="317549"/>
    <lineage>
        <taxon>Eukaryota</taxon>
        <taxon>Metazoa</taxon>
        <taxon>Cnidaria</taxon>
        <taxon>Anthozoa</taxon>
        <taxon>Octocorallia</taxon>
        <taxon>Malacalcyonacea</taxon>
        <taxon>Plexauridae</taxon>
        <taxon>Paramuricea</taxon>
    </lineage>
</organism>
<keyword evidence="2" id="KW-0276">Fatty acid metabolism</keyword>
<name>A0A6S7H9P7_PARCT</name>
<dbReference type="InterPro" id="IPR042099">
    <property type="entry name" value="ANL_N_sf"/>
</dbReference>
<evidence type="ECO:0000313" key="5">
    <source>
        <dbReference type="EMBL" id="CAB4001009.1"/>
    </source>
</evidence>
<dbReference type="EMBL" id="CACRXK020003983">
    <property type="protein sequence ID" value="CAB4001009.1"/>
    <property type="molecule type" value="Genomic_DNA"/>
</dbReference>
<keyword evidence="1 5" id="KW-0436">Ligase</keyword>
<keyword evidence="6" id="KW-1185">Reference proteome</keyword>
<dbReference type="Pfam" id="PF00501">
    <property type="entry name" value="AMP-binding"/>
    <property type="match status" value="1"/>
</dbReference>
<dbReference type="EC" id="6.2.1.3" evidence="3"/>
<evidence type="ECO:0000259" key="4">
    <source>
        <dbReference type="Pfam" id="PF00501"/>
    </source>
</evidence>
<dbReference type="PANTHER" id="PTHR43272:SF107">
    <property type="entry name" value="LONG-CHAIN-FATTY-ACID--COA LIGASE 5"/>
    <property type="match status" value="1"/>
</dbReference>